<geneLocation type="plasmid" evidence="2">
    <name>pL289</name>
</geneLocation>
<sequence>MKSLTQGALLLSLVVAFGAVAGEGQSDPQKTETTKTTVENAVGNEPEKQGDITPEEINQMAKNAAKILAGSSVDLQLEQLNAKAQEEMGDTGKISNDTSNSIALLSELKERIQAQSVADIGSSQVYELTNLELVQFEKQLVDSTIEKCLSNAKYQVVKHDKNYLNSSSDCLIKEFTEIQLGQSK</sequence>
<protein>
    <submittedName>
        <fullName evidence="2">Uncharacterized protein</fullName>
    </submittedName>
</protein>
<gene>
    <name evidence="2" type="ORF">K05K4_51440</name>
</gene>
<dbReference type="EMBL" id="CP017904">
    <property type="protein sequence ID" value="ARP21846.1"/>
    <property type="molecule type" value="Genomic_DNA"/>
</dbReference>
<organism evidence="2">
    <name type="scientific">Vibrio alginolyticus</name>
    <dbReference type="NCBI Taxonomy" id="663"/>
    <lineage>
        <taxon>Bacteria</taxon>
        <taxon>Pseudomonadati</taxon>
        <taxon>Pseudomonadota</taxon>
        <taxon>Gammaproteobacteria</taxon>
        <taxon>Vibrionales</taxon>
        <taxon>Vibrionaceae</taxon>
        <taxon>Vibrio</taxon>
    </lineage>
</organism>
<keyword evidence="1" id="KW-0732">Signal</keyword>
<reference evidence="2" key="1">
    <citation type="submission" date="2016-10" db="EMBL/GenBank/DDBJ databases">
        <title>The High Quality Genome of Vibrio alginolyticus K01M1.</title>
        <authorList>
            <person name="Wendling C."/>
            <person name="Chibani C.M."/>
            <person name="Hertel R."/>
            <person name="Sproer C."/>
            <person name="Bunk B."/>
            <person name="Overmann J."/>
            <person name="Roth O."/>
            <person name="Liesegang H."/>
        </authorList>
    </citation>
    <scope>NUCLEOTIDE SEQUENCE</scope>
    <source>
        <strain evidence="2">K05K4</strain>
        <plasmid evidence="2">pL289</plasmid>
    </source>
</reference>
<feature type="signal peptide" evidence="1">
    <location>
        <begin position="1"/>
        <end position="21"/>
    </location>
</feature>
<feature type="chain" id="PRO_5011401005" evidence="1">
    <location>
        <begin position="22"/>
        <end position="184"/>
    </location>
</feature>
<proteinExistence type="predicted"/>
<dbReference type="AlphaFoldDB" id="A0A1W6TLR2"/>
<name>A0A1W6TLR2_VIBAL</name>
<keyword evidence="2" id="KW-0614">Plasmid</keyword>
<accession>A0A1W6TLR2</accession>
<evidence type="ECO:0000313" key="2">
    <source>
        <dbReference type="EMBL" id="ARP21846.1"/>
    </source>
</evidence>
<dbReference type="RefSeq" id="WP_025767503.1">
    <property type="nucleotide sequence ID" value="NZ_CP017893.1"/>
</dbReference>
<evidence type="ECO:0000256" key="1">
    <source>
        <dbReference type="SAM" id="SignalP"/>
    </source>
</evidence>